<dbReference type="RefSeq" id="WP_137065885.1">
    <property type="nucleotide sequence ID" value="NZ_CP040748.1"/>
</dbReference>
<dbReference type="Proteomes" id="UP000307808">
    <property type="component" value="Unassembled WGS sequence"/>
</dbReference>
<dbReference type="EMBL" id="SZPY01000002">
    <property type="protein sequence ID" value="TKI62616.1"/>
    <property type="molecule type" value="Genomic_DNA"/>
</dbReference>
<dbReference type="InterPro" id="IPR005545">
    <property type="entry name" value="YCII"/>
</dbReference>
<evidence type="ECO:0000313" key="3">
    <source>
        <dbReference type="EMBL" id="TKI62616.1"/>
    </source>
</evidence>
<dbReference type="PANTHER" id="PTHR35174">
    <property type="entry name" value="BLL7171 PROTEIN-RELATED"/>
    <property type="match status" value="1"/>
</dbReference>
<evidence type="ECO:0000259" key="2">
    <source>
        <dbReference type="Pfam" id="PF03795"/>
    </source>
</evidence>
<proteinExistence type="inferred from homology"/>
<dbReference type="PANTHER" id="PTHR35174:SF3">
    <property type="entry name" value="BLL7171 PROTEIN"/>
    <property type="match status" value="1"/>
</dbReference>
<accession>A0A4U2YMV1</accession>
<dbReference type="AlphaFoldDB" id="A0A4U2YMV1"/>
<dbReference type="InterPro" id="IPR011008">
    <property type="entry name" value="Dimeric_a/b-barrel"/>
</dbReference>
<keyword evidence="4" id="KW-1185">Reference proteome</keyword>
<protein>
    <recommendedName>
        <fullName evidence="2">YCII-related domain-containing protein</fullName>
    </recommendedName>
</protein>
<feature type="domain" description="YCII-related" evidence="2">
    <location>
        <begin position="26"/>
        <end position="97"/>
    </location>
</feature>
<evidence type="ECO:0000313" key="4">
    <source>
        <dbReference type="Proteomes" id="UP000307808"/>
    </source>
</evidence>
<reference evidence="3 4" key="1">
    <citation type="submission" date="2019-04" db="EMBL/GenBank/DDBJ databases">
        <authorList>
            <person name="Dong K."/>
        </authorList>
    </citation>
    <scope>NUCLEOTIDE SEQUENCE [LARGE SCALE GENOMIC DNA]</scope>
    <source>
        <strain evidence="4">dk3543</strain>
    </source>
</reference>
<comment type="similarity">
    <text evidence="1">Belongs to the YciI family.</text>
</comment>
<dbReference type="Pfam" id="PF03795">
    <property type="entry name" value="YCII"/>
    <property type="match status" value="1"/>
</dbReference>
<dbReference type="SUPFAM" id="SSF54909">
    <property type="entry name" value="Dimeric alpha+beta barrel"/>
    <property type="match status" value="1"/>
</dbReference>
<dbReference type="OrthoDB" id="3212458at2"/>
<sequence>MPQYLIHFNQQWVGDHDEAWFASRVAPSVAVMREMQEHGVLVYAGGLVEELEEAASADARSGEVVVTDGPFTQTQEWLGGLTIIDVPDDESARRWAGKVAEGCGWPQEVRRFTSGSMQELVGGESTGSSG</sequence>
<evidence type="ECO:0000256" key="1">
    <source>
        <dbReference type="ARBA" id="ARBA00007689"/>
    </source>
</evidence>
<dbReference type="Gene3D" id="3.30.70.1060">
    <property type="entry name" value="Dimeric alpha+beta barrel"/>
    <property type="match status" value="1"/>
</dbReference>
<comment type="caution">
    <text evidence="3">The sequence shown here is derived from an EMBL/GenBank/DDBJ whole genome shotgun (WGS) entry which is preliminary data.</text>
</comment>
<organism evidence="3 4">
    <name type="scientific">Nocardioides jishulii</name>
    <dbReference type="NCBI Taxonomy" id="2575440"/>
    <lineage>
        <taxon>Bacteria</taxon>
        <taxon>Bacillati</taxon>
        <taxon>Actinomycetota</taxon>
        <taxon>Actinomycetes</taxon>
        <taxon>Propionibacteriales</taxon>
        <taxon>Nocardioidaceae</taxon>
        <taxon>Nocardioides</taxon>
    </lineage>
</organism>
<gene>
    <name evidence="3" type="ORF">FC770_09630</name>
</gene>
<name>A0A4U2YMV1_9ACTN</name>